<dbReference type="EMBL" id="FRBU01000009">
    <property type="protein sequence ID" value="SHL55482.1"/>
    <property type="molecule type" value="Genomic_DNA"/>
</dbReference>
<organism evidence="1 2">
    <name type="scientific">Flavobacterium xanthum</name>
    <dbReference type="NCBI Taxonomy" id="69322"/>
    <lineage>
        <taxon>Bacteria</taxon>
        <taxon>Pseudomonadati</taxon>
        <taxon>Bacteroidota</taxon>
        <taxon>Flavobacteriia</taxon>
        <taxon>Flavobacteriales</taxon>
        <taxon>Flavobacteriaceae</taxon>
        <taxon>Flavobacterium</taxon>
    </lineage>
</organism>
<dbReference type="AlphaFoldDB" id="A0A1M7BKE0"/>
<evidence type="ECO:0000313" key="1">
    <source>
        <dbReference type="EMBL" id="SHL55482.1"/>
    </source>
</evidence>
<name>A0A1M7BKE0_9FLAO</name>
<evidence type="ECO:0000313" key="2">
    <source>
        <dbReference type="Proteomes" id="UP000184260"/>
    </source>
</evidence>
<proteinExistence type="predicted"/>
<protein>
    <submittedName>
        <fullName evidence="1">Uncharacterized protein</fullName>
    </submittedName>
</protein>
<sequence>MNIESYKNQIIKKLIAVQDEKLLEQIESILNGNYVVANTFEGKFLTKTQYIEHIEFISQSVADGAETYTSEQVRSHVLSQKK</sequence>
<dbReference type="Proteomes" id="UP000184260">
    <property type="component" value="Unassembled WGS sequence"/>
</dbReference>
<dbReference type="OrthoDB" id="1364296at2"/>
<gene>
    <name evidence="1" type="ORF">SAMN05443669_100946</name>
</gene>
<accession>A0A1M7BKE0</accession>
<dbReference type="RefSeq" id="WP_139259428.1">
    <property type="nucleotide sequence ID" value="NZ_FRBU01000009.1"/>
</dbReference>
<keyword evidence="2" id="KW-1185">Reference proteome</keyword>
<reference evidence="2" key="1">
    <citation type="submission" date="2016-11" db="EMBL/GenBank/DDBJ databases">
        <authorList>
            <person name="Varghese N."/>
            <person name="Submissions S."/>
        </authorList>
    </citation>
    <scope>NUCLEOTIDE SEQUENCE [LARGE SCALE GENOMIC DNA]</scope>
    <source>
        <strain evidence="2">DSM 3661</strain>
    </source>
</reference>